<dbReference type="Proteomes" id="UP000886998">
    <property type="component" value="Unassembled WGS sequence"/>
</dbReference>
<dbReference type="OrthoDB" id="6413683at2759"/>
<accession>A0A8X6X7M4</accession>
<dbReference type="EMBL" id="BMAV01006534">
    <property type="protein sequence ID" value="GFY48563.1"/>
    <property type="molecule type" value="Genomic_DNA"/>
</dbReference>
<sequence length="119" mass="13989">MHETEDITPSETCSQLVYDGGTKSYLNAPVLPTLNRRKRVEKFNLGDFVRQKRFSGDFHQINYNDRESIEDLMDELNEEKLRNDQKADIALNLIVEMVAILNVYCKYPILELHSERRIQ</sequence>
<comment type="caution">
    <text evidence="1">The sequence shown here is derived from an EMBL/GenBank/DDBJ whole genome shotgun (WGS) entry which is preliminary data.</text>
</comment>
<organism evidence="1 2">
    <name type="scientific">Trichonephila inaurata madagascariensis</name>
    <dbReference type="NCBI Taxonomy" id="2747483"/>
    <lineage>
        <taxon>Eukaryota</taxon>
        <taxon>Metazoa</taxon>
        <taxon>Ecdysozoa</taxon>
        <taxon>Arthropoda</taxon>
        <taxon>Chelicerata</taxon>
        <taxon>Arachnida</taxon>
        <taxon>Araneae</taxon>
        <taxon>Araneomorphae</taxon>
        <taxon>Entelegynae</taxon>
        <taxon>Araneoidea</taxon>
        <taxon>Nephilidae</taxon>
        <taxon>Trichonephila</taxon>
        <taxon>Trichonephila inaurata</taxon>
    </lineage>
</organism>
<evidence type="ECO:0000313" key="1">
    <source>
        <dbReference type="EMBL" id="GFY48563.1"/>
    </source>
</evidence>
<protein>
    <submittedName>
        <fullName evidence="1">Uncharacterized protein</fullName>
    </submittedName>
</protein>
<proteinExistence type="predicted"/>
<gene>
    <name evidence="1" type="primary">AVEN_261817_1</name>
    <name evidence="1" type="ORF">TNIN_18401</name>
</gene>
<reference evidence="1" key="1">
    <citation type="submission" date="2020-08" db="EMBL/GenBank/DDBJ databases">
        <title>Multicomponent nature underlies the extraordinary mechanical properties of spider dragline silk.</title>
        <authorList>
            <person name="Kono N."/>
            <person name="Nakamura H."/>
            <person name="Mori M."/>
            <person name="Yoshida Y."/>
            <person name="Ohtoshi R."/>
            <person name="Malay A.D."/>
            <person name="Moran D.A.P."/>
            <person name="Tomita M."/>
            <person name="Numata K."/>
            <person name="Arakawa K."/>
        </authorList>
    </citation>
    <scope>NUCLEOTIDE SEQUENCE</scope>
</reference>
<dbReference type="AlphaFoldDB" id="A0A8X6X7M4"/>
<evidence type="ECO:0000313" key="2">
    <source>
        <dbReference type="Proteomes" id="UP000886998"/>
    </source>
</evidence>
<keyword evidence="2" id="KW-1185">Reference proteome</keyword>
<name>A0A8X6X7M4_9ARAC</name>